<keyword evidence="4" id="KW-0804">Transcription</keyword>
<dbReference type="PANTHER" id="PTHR31190">
    <property type="entry name" value="DNA-BINDING DOMAIN"/>
    <property type="match status" value="1"/>
</dbReference>
<dbReference type="CDD" id="cd00018">
    <property type="entry name" value="AP2"/>
    <property type="match status" value="1"/>
</dbReference>
<keyword evidence="3" id="KW-0238">DNA-binding</keyword>
<keyword evidence="8" id="KW-1185">Reference proteome</keyword>
<organism evidence="7 8">
    <name type="scientific">Sphagnum jensenii</name>
    <dbReference type="NCBI Taxonomy" id="128206"/>
    <lineage>
        <taxon>Eukaryota</taxon>
        <taxon>Viridiplantae</taxon>
        <taxon>Streptophyta</taxon>
        <taxon>Embryophyta</taxon>
        <taxon>Bryophyta</taxon>
        <taxon>Sphagnophytina</taxon>
        <taxon>Sphagnopsida</taxon>
        <taxon>Sphagnales</taxon>
        <taxon>Sphagnaceae</taxon>
        <taxon>Sphagnum</taxon>
    </lineage>
</organism>
<sequence>MMNLGILPSLQDNQMINVGFEGWDENTKQSSTTTKKPPVKKSAWMIGTQLRKRLGDKFAESFASIVAQVVANSSTAMKNSELVIKVQEEPAEAAHVSDSSLRNSLQSEELETASSVQGLHATWRSTVCDHDRLSDASEGEVAQTKRVCCGTPPPDFLAQFSHDTTSSMGAAAFPLDENDPEDMCIFGILNNFGSDTAARSEAFLPSFSVPGPAATPQTIPNLLGPVITKEKVPQCSEHAEKLQQQVSLVTASGATARIAAERSLQVKLPQQPGSKQPHFRGVRRRPWGKFAAEIRDSERQGARVWLGTFDTPEEAALAYDRAALKLRGSRALLNFPLLATSALSNPASMNIPAATLLKMVRNPTSPTVHQLGAAAVAPVIGPVSAIDLSSSDLNTSTDDHWFKKRPREAKVPEMQQKFHTTTSRIKHARIMQAFP</sequence>
<name>A0ABP1AWA9_9BRYO</name>
<evidence type="ECO:0000256" key="1">
    <source>
        <dbReference type="ARBA" id="ARBA00004123"/>
    </source>
</evidence>
<dbReference type="SMART" id="SM00380">
    <property type="entry name" value="AP2"/>
    <property type="match status" value="1"/>
</dbReference>
<feature type="domain" description="AP2/ERF" evidence="6">
    <location>
        <begin position="278"/>
        <end position="336"/>
    </location>
</feature>
<evidence type="ECO:0000313" key="8">
    <source>
        <dbReference type="Proteomes" id="UP001497522"/>
    </source>
</evidence>
<dbReference type="InterPro" id="IPR016177">
    <property type="entry name" value="DNA-bd_dom_sf"/>
</dbReference>
<evidence type="ECO:0000313" key="7">
    <source>
        <dbReference type="EMBL" id="CAK9866845.1"/>
    </source>
</evidence>
<keyword evidence="2" id="KW-0805">Transcription regulation</keyword>
<reference evidence="7" key="1">
    <citation type="submission" date="2024-03" db="EMBL/GenBank/DDBJ databases">
        <authorList>
            <consortium name="ELIXIR-Norway"/>
            <consortium name="Elixir Norway"/>
        </authorList>
    </citation>
    <scope>NUCLEOTIDE SEQUENCE</scope>
</reference>
<proteinExistence type="predicted"/>
<accession>A0ABP1AWA9</accession>
<dbReference type="EMBL" id="OZ023717">
    <property type="protein sequence ID" value="CAK9866845.1"/>
    <property type="molecule type" value="Genomic_DNA"/>
</dbReference>
<evidence type="ECO:0000256" key="3">
    <source>
        <dbReference type="ARBA" id="ARBA00023125"/>
    </source>
</evidence>
<evidence type="ECO:0000259" key="6">
    <source>
        <dbReference type="PROSITE" id="PS51032"/>
    </source>
</evidence>
<dbReference type="PRINTS" id="PR00367">
    <property type="entry name" value="ETHRSPELEMNT"/>
</dbReference>
<dbReference type="PANTHER" id="PTHR31190:SF484">
    <property type="entry name" value="AP2_ERF DOMAIN-CONTAINING PROTEIN"/>
    <property type="match status" value="1"/>
</dbReference>
<dbReference type="InterPro" id="IPR044808">
    <property type="entry name" value="ERF_plant"/>
</dbReference>
<keyword evidence="5" id="KW-0539">Nucleus</keyword>
<dbReference type="SUPFAM" id="SSF54171">
    <property type="entry name" value="DNA-binding domain"/>
    <property type="match status" value="1"/>
</dbReference>
<dbReference type="PROSITE" id="PS51032">
    <property type="entry name" value="AP2_ERF"/>
    <property type="match status" value="1"/>
</dbReference>
<evidence type="ECO:0000256" key="5">
    <source>
        <dbReference type="ARBA" id="ARBA00023242"/>
    </source>
</evidence>
<evidence type="ECO:0000256" key="4">
    <source>
        <dbReference type="ARBA" id="ARBA00023163"/>
    </source>
</evidence>
<evidence type="ECO:0000256" key="2">
    <source>
        <dbReference type="ARBA" id="ARBA00023015"/>
    </source>
</evidence>
<dbReference type="Proteomes" id="UP001497522">
    <property type="component" value="Chromosome 16"/>
</dbReference>
<gene>
    <name evidence="7" type="ORF">CSSPJE1EN2_LOCUS9840</name>
</gene>
<dbReference type="InterPro" id="IPR001471">
    <property type="entry name" value="AP2/ERF_dom"/>
</dbReference>
<dbReference type="Pfam" id="PF00847">
    <property type="entry name" value="AP2"/>
    <property type="match status" value="1"/>
</dbReference>
<protein>
    <recommendedName>
        <fullName evidence="6">AP2/ERF domain-containing protein</fullName>
    </recommendedName>
</protein>
<comment type="subcellular location">
    <subcellularLocation>
        <location evidence="1">Nucleus</location>
    </subcellularLocation>
</comment>
<dbReference type="Gene3D" id="3.30.730.10">
    <property type="entry name" value="AP2/ERF domain"/>
    <property type="match status" value="1"/>
</dbReference>
<dbReference type="InterPro" id="IPR036955">
    <property type="entry name" value="AP2/ERF_dom_sf"/>
</dbReference>